<dbReference type="InterPro" id="IPR045154">
    <property type="entry name" value="PCF11-like"/>
</dbReference>
<dbReference type="EMBL" id="GG663741">
    <property type="protein sequence ID" value="EEH56158.1"/>
    <property type="molecule type" value="Genomic_DNA"/>
</dbReference>
<dbReference type="SMART" id="SM00582">
    <property type="entry name" value="RPR"/>
    <property type="match status" value="1"/>
</dbReference>
<dbReference type="GO" id="GO:0003729">
    <property type="term" value="F:mRNA binding"/>
    <property type="evidence" value="ECO:0007669"/>
    <property type="project" value="InterPro"/>
</dbReference>
<feature type="non-terminal residue" evidence="2">
    <location>
        <position position="109"/>
    </location>
</feature>
<dbReference type="STRING" id="564608.C1MWF3"/>
<name>C1MWF3_MICPC</name>
<dbReference type="AlphaFoldDB" id="C1MWF3"/>
<dbReference type="InterPro" id="IPR008942">
    <property type="entry name" value="ENTH_VHS"/>
</dbReference>
<dbReference type="GO" id="GO:0031124">
    <property type="term" value="P:mRNA 3'-end processing"/>
    <property type="evidence" value="ECO:0007669"/>
    <property type="project" value="InterPro"/>
</dbReference>
<dbReference type="OrthoDB" id="2129491at2759"/>
<dbReference type="GO" id="GO:0000993">
    <property type="term" value="F:RNA polymerase II complex binding"/>
    <property type="evidence" value="ECO:0007669"/>
    <property type="project" value="InterPro"/>
</dbReference>
<dbReference type="eggNOG" id="KOG2071">
    <property type="taxonomic scope" value="Eukaryota"/>
</dbReference>
<dbReference type="Gene3D" id="1.25.40.90">
    <property type="match status" value="1"/>
</dbReference>
<dbReference type="RefSeq" id="XP_003060206.1">
    <property type="nucleotide sequence ID" value="XM_003060160.1"/>
</dbReference>
<organism evidence="3">
    <name type="scientific">Micromonas pusilla (strain CCMP1545)</name>
    <name type="common">Picoplanktonic green alga</name>
    <dbReference type="NCBI Taxonomy" id="564608"/>
    <lineage>
        <taxon>Eukaryota</taxon>
        <taxon>Viridiplantae</taxon>
        <taxon>Chlorophyta</taxon>
        <taxon>Mamiellophyceae</taxon>
        <taxon>Mamiellales</taxon>
        <taxon>Mamiellaceae</taxon>
        <taxon>Micromonas</taxon>
    </lineage>
</organism>
<evidence type="ECO:0000313" key="3">
    <source>
        <dbReference type="Proteomes" id="UP000001876"/>
    </source>
</evidence>
<gene>
    <name evidence="2" type="ORF">MICPUCDRAFT_27743</name>
</gene>
<dbReference type="GO" id="GO:0006369">
    <property type="term" value="P:termination of RNA polymerase II transcription"/>
    <property type="evidence" value="ECO:0007669"/>
    <property type="project" value="InterPro"/>
</dbReference>
<dbReference type="Proteomes" id="UP000001876">
    <property type="component" value="Unassembled WGS sequence"/>
</dbReference>
<dbReference type="OMA" id="ICSHIME"/>
<dbReference type="GO" id="GO:0005849">
    <property type="term" value="C:mRNA cleavage factor complex"/>
    <property type="evidence" value="ECO:0007669"/>
    <property type="project" value="TreeGrafter"/>
</dbReference>
<dbReference type="PROSITE" id="PS51391">
    <property type="entry name" value="CID"/>
    <property type="match status" value="1"/>
</dbReference>
<protein>
    <submittedName>
        <fullName evidence="2">Predicted protein</fullName>
    </submittedName>
</protein>
<reference evidence="2 3" key="1">
    <citation type="journal article" date="2009" name="Science">
        <title>Green evolution and dynamic adaptations revealed by genomes of the marine picoeukaryotes Micromonas.</title>
        <authorList>
            <person name="Worden A.Z."/>
            <person name="Lee J.H."/>
            <person name="Mock T."/>
            <person name="Rouze P."/>
            <person name="Simmons M.P."/>
            <person name="Aerts A.L."/>
            <person name="Allen A.E."/>
            <person name="Cuvelier M.L."/>
            <person name="Derelle E."/>
            <person name="Everett M.V."/>
            <person name="Foulon E."/>
            <person name="Grimwood J."/>
            <person name="Gundlach H."/>
            <person name="Henrissat B."/>
            <person name="Napoli C."/>
            <person name="McDonald S.M."/>
            <person name="Parker M.S."/>
            <person name="Rombauts S."/>
            <person name="Salamov A."/>
            <person name="Von Dassow P."/>
            <person name="Badger J.H."/>
            <person name="Coutinho P.M."/>
            <person name="Demir E."/>
            <person name="Dubchak I."/>
            <person name="Gentemann C."/>
            <person name="Eikrem W."/>
            <person name="Gready J.E."/>
            <person name="John U."/>
            <person name="Lanier W."/>
            <person name="Lindquist E.A."/>
            <person name="Lucas S."/>
            <person name="Mayer K.F."/>
            <person name="Moreau H."/>
            <person name="Not F."/>
            <person name="Otillar R."/>
            <person name="Panaud O."/>
            <person name="Pangilinan J."/>
            <person name="Paulsen I."/>
            <person name="Piegu B."/>
            <person name="Poliakov A."/>
            <person name="Robbens S."/>
            <person name="Schmutz J."/>
            <person name="Toulza E."/>
            <person name="Wyss T."/>
            <person name="Zelensky A."/>
            <person name="Zhou K."/>
            <person name="Armbrust E.V."/>
            <person name="Bhattacharya D."/>
            <person name="Goodenough U.W."/>
            <person name="Van de Peer Y."/>
            <person name="Grigoriev I.V."/>
        </authorList>
    </citation>
    <scope>NUCLEOTIDE SEQUENCE [LARGE SCALE GENOMIC DNA]</scope>
    <source>
        <strain evidence="2 3">CCMP1545</strain>
    </source>
</reference>
<dbReference type="GO" id="GO:0005737">
    <property type="term" value="C:cytoplasm"/>
    <property type="evidence" value="ECO:0007669"/>
    <property type="project" value="TreeGrafter"/>
</dbReference>
<proteinExistence type="predicted"/>
<dbReference type="PANTHER" id="PTHR15921">
    <property type="entry name" value="PRE-MRNA CLEAVAGE COMPLEX II"/>
    <property type="match status" value="1"/>
</dbReference>
<dbReference type="InterPro" id="IPR047415">
    <property type="entry name" value="Pcf11_CID"/>
</dbReference>
<evidence type="ECO:0000259" key="1">
    <source>
        <dbReference type="PROSITE" id="PS51391"/>
    </source>
</evidence>
<feature type="domain" description="CID" evidence="1">
    <location>
        <begin position="1"/>
        <end position="109"/>
    </location>
</feature>
<sequence length="109" mass="11992">MGQEEIDEYASALAELVVNSKPIITSLTILAQEIAQGDATAAAAIAALVEKHIRTVKLTGFYLMDSIVKNVKGPFVVCFQRNLADLFMSTYQIADANVQRSMVHLFDTW</sequence>
<dbReference type="GeneID" id="9685353"/>
<keyword evidence="3" id="KW-1185">Reference proteome</keyword>
<dbReference type="CDD" id="cd16982">
    <property type="entry name" value="CID_Pcf11"/>
    <property type="match status" value="1"/>
</dbReference>
<dbReference type="Pfam" id="PF04818">
    <property type="entry name" value="CID"/>
    <property type="match status" value="1"/>
</dbReference>
<dbReference type="PANTHER" id="PTHR15921:SF3">
    <property type="entry name" value="PRE-MRNA CLEAVAGE COMPLEX 2 PROTEIN PCF11"/>
    <property type="match status" value="1"/>
</dbReference>
<dbReference type="InterPro" id="IPR006569">
    <property type="entry name" value="CID_dom"/>
</dbReference>
<dbReference type="KEGG" id="mpp:MICPUCDRAFT_27743"/>
<dbReference type="SUPFAM" id="SSF48464">
    <property type="entry name" value="ENTH/VHS domain"/>
    <property type="match status" value="1"/>
</dbReference>
<evidence type="ECO:0000313" key="2">
    <source>
        <dbReference type="EMBL" id="EEH56158.1"/>
    </source>
</evidence>
<accession>C1MWF3</accession>